<reference evidence="2 3" key="1">
    <citation type="submission" date="2013-09" db="EMBL/GenBank/DDBJ databases">
        <title>Genome sequencing of Arenimonas oryziterrae.</title>
        <authorList>
            <person name="Chen F."/>
            <person name="Wang G."/>
        </authorList>
    </citation>
    <scope>NUCLEOTIDE SEQUENCE [LARGE SCALE GENOMIC DNA]</scope>
    <source>
        <strain evidence="2 3">YC6267</strain>
    </source>
</reference>
<evidence type="ECO:0008006" key="4">
    <source>
        <dbReference type="Google" id="ProtNLM"/>
    </source>
</evidence>
<dbReference type="PATRIC" id="fig|1121015.4.peg.282"/>
<organism evidence="2 3">
    <name type="scientific">Arenimonas oryziterrae DSM 21050 = YC6267</name>
    <dbReference type="NCBI Taxonomy" id="1121015"/>
    <lineage>
        <taxon>Bacteria</taxon>
        <taxon>Pseudomonadati</taxon>
        <taxon>Pseudomonadota</taxon>
        <taxon>Gammaproteobacteria</taxon>
        <taxon>Lysobacterales</taxon>
        <taxon>Lysobacteraceae</taxon>
        <taxon>Arenimonas</taxon>
    </lineage>
</organism>
<dbReference type="Proteomes" id="UP000029385">
    <property type="component" value="Unassembled WGS sequence"/>
</dbReference>
<keyword evidence="1" id="KW-0812">Transmembrane</keyword>
<evidence type="ECO:0000313" key="3">
    <source>
        <dbReference type="Proteomes" id="UP000029385"/>
    </source>
</evidence>
<evidence type="ECO:0000256" key="1">
    <source>
        <dbReference type="SAM" id="Phobius"/>
    </source>
</evidence>
<dbReference type="STRING" id="1121015.GCA_000420545_01230"/>
<comment type="caution">
    <text evidence="2">The sequence shown here is derived from an EMBL/GenBank/DDBJ whole genome shotgun (WGS) entry which is preliminary data.</text>
</comment>
<feature type="transmembrane region" description="Helical" evidence="1">
    <location>
        <begin position="6"/>
        <end position="24"/>
    </location>
</feature>
<dbReference type="EMBL" id="AVCI01000001">
    <property type="protein sequence ID" value="KFN44700.1"/>
    <property type="molecule type" value="Genomic_DNA"/>
</dbReference>
<gene>
    <name evidence="2" type="ORF">N789_01420</name>
</gene>
<evidence type="ECO:0000313" key="2">
    <source>
        <dbReference type="EMBL" id="KFN44700.1"/>
    </source>
</evidence>
<keyword evidence="3" id="KW-1185">Reference proteome</keyword>
<dbReference type="AlphaFoldDB" id="A0A091BK47"/>
<name>A0A091BK47_9GAMM</name>
<keyword evidence="1" id="KW-1133">Transmembrane helix</keyword>
<keyword evidence="1" id="KW-0472">Membrane</keyword>
<protein>
    <recommendedName>
        <fullName evidence="4">Heme exporter protein D</fullName>
    </recommendedName>
</protein>
<accession>A0A091BK47</accession>
<dbReference type="RefSeq" id="WP_022968870.1">
    <property type="nucleotide sequence ID" value="NZ_ATVD01000002.1"/>
</dbReference>
<proteinExistence type="predicted"/>
<sequence>MNRFDYVKVAYAVFAVVLAWDYAAPRVRFAQVRKAIALRLRRDAAKKTTQEPQA</sequence>